<evidence type="ECO:0000256" key="3">
    <source>
        <dbReference type="ARBA" id="ARBA00022801"/>
    </source>
</evidence>
<dbReference type="AlphaFoldDB" id="A0A836HJG7"/>
<reference evidence="7" key="1">
    <citation type="journal article" date="2021" name="Microbiol. Resour. Announc.">
        <title>LGAAP: Leishmaniinae Genome Assembly and Annotation Pipeline.</title>
        <authorList>
            <person name="Almutairi H."/>
            <person name="Urbaniak M.D."/>
            <person name="Bates M.D."/>
            <person name="Jariyapan N."/>
            <person name="Kwakye-Nuako G."/>
            <person name="Thomaz-Soccol V."/>
            <person name="Al-Salem W.S."/>
            <person name="Dillon R.J."/>
            <person name="Bates P.A."/>
            <person name="Gatherer D."/>
        </authorList>
    </citation>
    <scope>NUCLEOTIDE SEQUENCE [LARGE SCALE GENOMIC DNA]</scope>
</reference>
<evidence type="ECO:0000259" key="5">
    <source>
        <dbReference type="PROSITE" id="PS51858"/>
    </source>
</evidence>
<feature type="region of interest" description="Disordered" evidence="4">
    <location>
        <begin position="788"/>
        <end position="1024"/>
    </location>
</feature>
<feature type="compositionally biased region" description="Low complexity" evidence="4">
    <location>
        <begin position="656"/>
        <end position="666"/>
    </location>
</feature>
<dbReference type="GeneID" id="92361228"/>
<dbReference type="GO" id="GO:0101005">
    <property type="term" value="F:deubiquitinase activity"/>
    <property type="evidence" value="ECO:0007669"/>
    <property type="project" value="TreeGrafter"/>
</dbReference>
<dbReference type="InterPro" id="IPR008580">
    <property type="entry name" value="PPPDE_dom"/>
</dbReference>
<feature type="region of interest" description="Disordered" evidence="4">
    <location>
        <begin position="423"/>
        <end position="470"/>
    </location>
</feature>
<feature type="compositionally biased region" description="Basic and acidic residues" evidence="4">
    <location>
        <begin position="441"/>
        <end position="454"/>
    </location>
</feature>
<name>A0A836HJG7_9TRYP</name>
<feature type="compositionally biased region" description="Basic and acidic residues" evidence="4">
    <location>
        <begin position="239"/>
        <end position="250"/>
    </location>
</feature>
<evidence type="ECO:0000313" key="7">
    <source>
        <dbReference type="Proteomes" id="UP000674143"/>
    </source>
</evidence>
<evidence type="ECO:0000256" key="1">
    <source>
        <dbReference type="ARBA" id="ARBA00008140"/>
    </source>
</evidence>
<feature type="compositionally biased region" description="Low complexity" evidence="4">
    <location>
        <begin position="568"/>
        <end position="579"/>
    </location>
</feature>
<dbReference type="PANTHER" id="PTHR12378">
    <property type="entry name" value="DESUMOYLATING ISOPEPTIDASE"/>
    <property type="match status" value="1"/>
</dbReference>
<keyword evidence="7" id="KW-1185">Reference proteome</keyword>
<reference evidence="7" key="2">
    <citation type="journal article" date="2021" name="Sci. Data">
        <title>Chromosome-scale genome sequencing, assembly and annotation of six genomes from subfamily Leishmaniinae.</title>
        <authorList>
            <person name="Almutairi H."/>
            <person name="Urbaniak M.D."/>
            <person name="Bates M.D."/>
            <person name="Jariyapan N."/>
            <person name="Kwakye-Nuako G."/>
            <person name="Thomaz Soccol V."/>
            <person name="Al-Salem W.S."/>
            <person name="Dillon R.J."/>
            <person name="Bates P.A."/>
            <person name="Gatherer D."/>
        </authorList>
    </citation>
    <scope>NUCLEOTIDE SEQUENCE [LARGE SCALE GENOMIC DNA]</scope>
</reference>
<dbReference type="Gene3D" id="3.90.1720.30">
    <property type="entry name" value="PPPDE domains"/>
    <property type="match status" value="1"/>
</dbReference>
<feature type="compositionally biased region" description="Low complexity" evidence="4">
    <location>
        <begin position="810"/>
        <end position="822"/>
    </location>
</feature>
<protein>
    <recommendedName>
        <fullName evidence="5">PPPDE domain-containing protein</fullName>
    </recommendedName>
</protein>
<feature type="compositionally biased region" description="Polar residues" evidence="4">
    <location>
        <begin position="424"/>
        <end position="434"/>
    </location>
</feature>
<comment type="similarity">
    <text evidence="1">Belongs to the DeSI family.</text>
</comment>
<feature type="region of interest" description="Disordered" evidence="4">
    <location>
        <begin position="314"/>
        <end position="342"/>
    </location>
</feature>
<dbReference type="Proteomes" id="UP000674143">
    <property type="component" value="Unassembled WGS sequence"/>
</dbReference>
<dbReference type="SMART" id="SM01179">
    <property type="entry name" value="DUF862"/>
    <property type="match status" value="1"/>
</dbReference>
<dbReference type="RefSeq" id="XP_067062862.1">
    <property type="nucleotide sequence ID" value="XM_067207294.1"/>
</dbReference>
<keyword evidence="2" id="KW-0645">Protease</keyword>
<dbReference type="PROSITE" id="PS51858">
    <property type="entry name" value="PPPDE"/>
    <property type="match status" value="1"/>
</dbReference>
<organism evidence="6 7">
    <name type="scientific">Leishmania orientalis</name>
    <dbReference type="NCBI Taxonomy" id="2249476"/>
    <lineage>
        <taxon>Eukaryota</taxon>
        <taxon>Discoba</taxon>
        <taxon>Euglenozoa</taxon>
        <taxon>Kinetoplastea</taxon>
        <taxon>Metakinetoplastina</taxon>
        <taxon>Trypanosomatida</taxon>
        <taxon>Trypanosomatidae</taxon>
        <taxon>Leishmaniinae</taxon>
        <taxon>Leishmania</taxon>
    </lineage>
</organism>
<gene>
    <name evidence="6" type="ORF">LSCM4_05350</name>
</gene>
<proteinExistence type="inferred from homology"/>
<feature type="region of interest" description="Disordered" evidence="4">
    <location>
        <begin position="239"/>
        <end position="265"/>
    </location>
</feature>
<feature type="region of interest" description="Disordered" evidence="4">
    <location>
        <begin position="711"/>
        <end position="742"/>
    </location>
</feature>
<dbReference type="SMR" id="A0A836HJG7"/>
<keyword evidence="3" id="KW-0378">Hydrolase</keyword>
<dbReference type="InterPro" id="IPR042266">
    <property type="entry name" value="PPPDE_sf"/>
</dbReference>
<comment type="caution">
    <text evidence="6">The sequence shown here is derived from an EMBL/GenBank/DDBJ whole genome shotgun (WGS) entry which is preliminary data.</text>
</comment>
<dbReference type="PANTHER" id="PTHR12378:SF56">
    <property type="entry name" value="PPPDE DOMAIN-CONTAINING PROTEIN"/>
    <property type="match status" value="1"/>
</dbReference>
<evidence type="ECO:0000313" key="6">
    <source>
        <dbReference type="EMBL" id="KAG5477955.1"/>
    </source>
</evidence>
<evidence type="ECO:0000256" key="2">
    <source>
        <dbReference type="ARBA" id="ARBA00022670"/>
    </source>
</evidence>
<feature type="domain" description="PPPDE" evidence="5">
    <location>
        <begin position="45"/>
        <end position="196"/>
    </location>
</feature>
<feature type="compositionally biased region" description="Polar residues" evidence="4">
    <location>
        <begin position="858"/>
        <end position="868"/>
    </location>
</feature>
<dbReference type="Pfam" id="PF05903">
    <property type="entry name" value="Peptidase_C97"/>
    <property type="match status" value="1"/>
</dbReference>
<accession>A0A836HJG7</accession>
<feature type="region of interest" description="Disordered" evidence="4">
    <location>
        <begin position="540"/>
        <end position="595"/>
    </location>
</feature>
<feature type="compositionally biased region" description="Polar residues" evidence="4">
    <location>
        <begin position="980"/>
        <end position="999"/>
    </location>
</feature>
<dbReference type="KEGG" id="loi:92361228"/>
<evidence type="ECO:0000256" key="4">
    <source>
        <dbReference type="SAM" id="MobiDB-lite"/>
    </source>
</evidence>
<feature type="compositionally biased region" description="Polar residues" evidence="4">
    <location>
        <begin position="542"/>
        <end position="555"/>
    </location>
</feature>
<feature type="compositionally biased region" description="Polar residues" evidence="4">
    <location>
        <begin position="932"/>
        <end position="942"/>
    </location>
</feature>
<dbReference type="GO" id="GO:0006508">
    <property type="term" value="P:proteolysis"/>
    <property type="evidence" value="ECO:0007669"/>
    <property type="project" value="UniProtKB-KW"/>
</dbReference>
<dbReference type="EMBL" id="JAFHLR010000024">
    <property type="protein sequence ID" value="KAG5477955.1"/>
    <property type="molecule type" value="Genomic_DNA"/>
</dbReference>
<sequence length="1024" mass="108283">MAFWCCGADSASSVTSKNAAQLRSLEAMGLSRGNSPRLRRTEVQIPVTLNVYSLLESNKKLTKMGMGVFHTGVVVYGIEWGYGEVVDNPNASGLFCVHPGQAAGTLYRTIRIGHTTRSPMQVDTILHRLENEWRSSEYHILHHNCNHFAQAFCDLLSTTEKLQVPLWCNRAARVGDRVIPRRLATKVQHMMDDEPPKAVAPRMRTSTSHVSEVPKSVVPHEWYLHPSIFQPLRYVDESRPPSVGAKDEHVAATSEAAGGGGETNHSVEHNIAPPPGYELTGAASICPSTIRREVHSSTNENGNIVHMVAIEEQPSVTEPSRRDSARKLTASHPTAKFTPGTSPTLPPLGIIFSSGGDDRVVLPRVRISTSQPHSIAPSGSPQASELDLDVENVLHSEISEEMSPSVMSSVQIARSPSCAAFNLQRATPSGSPENWRQGASVEKEQTQQHQRPESNSRVQCADASTEKSAGKICDSVTQSAGVEATDDGGASAQPSSAFLAASHAMPIGCITTLSLIPSSRLAEEVTRRNRDMMVDEHDVSTGVANTSSEASNNTGGDLAPSKQKRSKQTTTASGSSSSTKQERTRKKKSSSRFSDITGVPACDASLSSLTAAAAAPADVKHNNSSAWKLLKSQCGLPSRAGSGKAVRKYLSPPLPSGELSSSSPLSQPEGHRKEAASAAAVSGAAADAAVDVSSARRREMDPTHMHLSAISASLSPQSMHVSWERKGSELDAVSHESQGANSTVLTPSTAALQNLPGVPNLDGNSPASTTELRLLPHNNTAQRELCRDTSAAEGIAELLPGPPQRRLSRSETPSAKSSASSSVGLPDLGPASPASPPMDSPQSQFSPSVVTPERPNVIASSRGATTGCSPAAAHQQCRRGSSSAAMSDTPLPQGKESRTPISSAQQRRCNDGNVAPTLRLDFGSDEVEPPLSSDSSRLSQTAGKAGTPLKADNTTRTPIEPFPRLPSSLQREETPAGSAQAGQDTSSNDRLAASTAQRDLNTELESPAHFSQTPPESIPAAGGK</sequence>
<dbReference type="GO" id="GO:0016579">
    <property type="term" value="P:protein deubiquitination"/>
    <property type="evidence" value="ECO:0007669"/>
    <property type="project" value="TreeGrafter"/>
</dbReference>
<feature type="compositionally biased region" description="Polar residues" evidence="4">
    <location>
        <begin position="711"/>
        <end position="720"/>
    </location>
</feature>
<feature type="compositionally biased region" description="Basic and acidic residues" evidence="4">
    <location>
        <begin position="722"/>
        <end position="734"/>
    </location>
</feature>
<feature type="region of interest" description="Disordered" evidence="4">
    <location>
        <begin position="637"/>
        <end position="684"/>
    </location>
</feature>